<proteinExistence type="inferred from homology"/>
<dbReference type="PROSITE" id="PS50303">
    <property type="entry name" value="PUM_HD"/>
    <property type="match status" value="1"/>
</dbReference>
<dbReference type="Proteomes" id="UP000076580">
    <property type="component" value="Chromosome 01"/>
</dbReference>
<sequence length="839" mass="92690">MAPGSSDKHQPPMGRGFSGSHLYPNKNIWTSSLSSARERSINSQGAFVPVASSGRDAAQPPVGLARRAHTMSADSDENHAGSSALNANSEAHVWASSSSPWNSENAHRSSSTSPSRTRDGSLASGSAYFDQQQPAAIGHKAGGAFAAKTFHDESAGYASAFTSQQRSTHDTAAYMESMAAYAQQREPSLPPSRQSQGSPAFPELYRGVPTPSGALPSQRHVAGHQPASYSTQSANQRAFNLNKQIDDDLFAQVRRMTLDGSASSAGSYSPAQQQSFQFNPGSQPWVGEGGGGPPRYDPVAAQYAAMRRPSDQLSQGPNYRLDSNSSPRSYQPSPDAWAARPASRQHRPSEFDRRPTAVQYASHFHPPYFPSQYSYPNMPVQYAPDYLDPYGQSFRNHPMMASYGIHTINAGYSMSANLPHMKSAREQDIGRVLRSQLLNDYRLNNKANKHWELKEIYNHIVEFSGDQHGSRFIQQRLETANSDEKEQVFREIEPNAVQLMKDVFGNYVVQKVFDHGNQVQKKALAEKMKGKVVDLSLQVYGCRVVQKALEHVLVDQQAELARELEPEILRVMRDQNGNHVVQKIIELLPRRYIDFIVRSTRGQVPALASHTYGCRVIQRLLEYGTEADKAELMAELHASAGILIIDQYGNYVAQHVIAHGTREHRERMIELVMTQVLTLSKHKYASNVVENCIEFGSAEHRTRIRELLTTPASDGTSPLQQMMRDQYGNYVIQKLLDQLHGAEREAFVEDIKPQFFSLKKNGATKQLQALEKLLELGPAGEYAHGEANSPVNTPPLTDATNSSQGSSPPSRQSVAVAMPNRGAVKRGAFVAPRVRPEEA</sequence>
<dbReference type="GO" id="GO:0003730">
    <property type="term" value="F:mRNA 3'-UTR binding"/>
    <property type="evidence" value="ECO:0007669"/>
    <property type="project" value="TreeGrafter"/>
</dbReference>
<evidence type="ECO:0000256" key="4">
    <source>
        <dbReference type="ARBA" id="ARBA00022884"/>
    </source>
</evidence>
<feature type="compositionally biased region" description="Polar residues" evidence="9">
    <location>
        <begin position="80"/>
        <end position="104"/>
    </location>
</feature>
<feature type="compositionally biased region" description="Polar residues" evidence="9">
    <location>
        <begin position="789"/>
        <end position="801"/>
    </location>
</feature>
<evidence type="ECO:0000313" key="12">
    <source>
        <dbReference type="Proteomes" id="UP000076580"/>
    </source>
</evidence>
<comment type="subcellular location">
    <subcellularLocation>
        <location evidence="1">Cytoplasm</location>
    </subcellularLocation>
</comment>
<dbReference type="InterPro" id="IPR011989">
    <property type="entry name" value="ARM-like"/>
</dbReference>
<dbReference type="Pfam" id="PF00806">
    <property type="entry name" value="PUF"/>
    <property type="match status" value="8"/>
</dbReference>
<keyword evidence="2" id="KW-0963">Cytoplasm</keyword>
<feature type="compositionally biased region" description="Polar residues" evidence="9">
    <location>
        <begin position="311"/>
        <end position="332"/>
    </location>
</feature>
<dbReference type="InterPro" id="IPR001313">
    <property type="entry name" value="Pumilio_RNA-bd_rpt"/>
</dbReference>
<feature type="repeat" description="Pumilio" evidence="8">
    <location>
        <begin position="491"/>
        <end position="526"/>
    </location>
</feature>
<dbReference type="RefSeq" id="XP_040659502.1">
    <property type="nucleotide sequence ID" value="XM_040798619.1"/>
</dbReference>
<evidence type="ECO:0000256" key="9">
    <source>
        <dbReference type="SAM" id="MobiDB-lite"/>
    </source>
</evidence>
<evidence type="ECO:0000256" key="5">
    <source>
        <dbReference type="ARBA" id="ARBA00024893"/>
    </source>
</evidence>
<dbReference type="GO" id="GO:0000288">
    <property type="term" value="P:nuclear-transcribed mRNA catabolic process, deadenylation-dependent decay"/>
    <property type="evidence" value="ECO:0007669"/>
    <property type="project" value="TreeGrafter"/>
</dbReference>
<feature type="region of interest" description="Disordered" evidence="9">
    <location>
        <begin position="260"/>
        <end position="353"/>
    </location>
</feature>
<dbReference type="PANTHER" id="PTHR12537:SF12">
    <property type="entry name" value="MATERNAL PROTEIN PUMILIO"/>
    <property type="match status" value="1"/>
</dbReference>
<dbReference type="SUPFAM" id="SSF48371">
    <property type="entry name" value="ARM repeat"/>
    <property type="match status" value="1"/>
</dbReference>
<dbReference type="PROSITE" id="PS50302">
    <property type="entry name" value="PUM"/>
    <property type="match status" value="7"/>
</dbReference>
<dbReference type="InterPro" id="IPR033712">
    <property type="entry name" value="Pumilio_RNA-bd"/>
</dbReference>
<feature type="compositionally biased region" description="Basic and acidic residues" evidence="9">
    <location>
        <begin position="1"/>
        <end position="10"/>
    </location>
</feature>
<name>A0A151GSV3_DRECN</name>
<feature type="repeat" description="Pumilio" evidence="8">
    <location>
        <begin position="706"/>
        <end position="749"/>
    </location>
</feature>
<comment type="similarity">
    <text evidence="6">Belongs to the PUF3 family.</text>
</comment>
<evidence type="ECO:0000313" key="11">
    <source>
        <dbReference type="EMBL" id="KYK60150.1"/>
    </source>
</evidence>
<dbReference type="SMART" id="SM00025">
    <property type="entry name" value="Pumilio"/>
    <property type="match status" value="8"/>
</dbReference>
<feature type="region of interest" description="Disordered" evidence="9">
    <location>
        <begin position="781"/>
        <end position="839"/>
    </location>
</feature>
<dbReference type="AlphaFoldDB" id="A0A151GSV3"/>
<feature type="compositionally biased region" description="Low complexity" evidence="9">
    <location>
        <begin position="261"/>
        <end position="275"/>
    </location>
</feature>
<feature type="region of interest" description="Disordered" evidence="9">
    <location>
        <begin position="47"/>
        <end position="124"/>
    </location>
</feature>
<dbReference type="CDD" id="cd07920">
    <property type="entry name" value="Pumilio"/>
    <property type="match status" value="1"/>
</dbReference>
<keyword evidence="4" id="KW-0694">RNA-binding</keyword>
<reference evidence="11 12" key="1">
    <citation type="journal article" date="2016" name="Sci. Rep.">
        <title>Insights into Adaptations to a Near-Obligate Nematode Endoparasitic Lifestyle from the Finished Genome of Drechmeria coniospora.</title>
        <authorList>
            <person name="Zhang L."/>
            <person name="Zhou Z."/>
            <person name="Guo Q."/>
            <person name="Fokkens L."/>
            <person name="Miskei M."/>
            <person name="Pocsi I."/>
            <person name="Zhang W."/>
            <person name="Chen M."/>
            <person name="Wang L."/>
            <person name="Sun Y."/>
            <person name="Donzelli B.G."/>
            <person name="Gibson D.M."/>
            <person name="Nelson D.R."/>
            <person name="Luo J.G."/>
            <person name="Rep M."/>
            <person name="Liu H."/>
            <person name="Yang S."/>
            <person name="Wang J."/>
            <person name="Krasnoff S.B."/>
            <person name="Xu Y."/>
            <person name="Molnar I."/>
            <person name="Lin M."/>
        </authorList>
    </citation>
    <scope>NUCLEOTIDE SEQUENCE [LARGE SCALE GENOMIC DNA]</scope>
    <source>
        <strain evidence="11 12">ARSEF 6962</strain>
    </source>
</reference>
<keyword evidence="12" id="KW-1185">Reference proteome</keyword>
<dbReference type="GeneID" id="63713928"/>
<evidence type="ECO:0000256" key="1">
    <source>
        <dbReference type="ARBA" id="ARBA00004496"/>
    </source>
</evidence>
<protein>
    <recommendedName>
        <fullName evidence="7">Pumilio homology domain family member 3</fullName>
    </recommendedName>
</protein>
<dbReference type="STRING" id="98403.A0A151GSV3"/>
<dbReference type="InterPro" id="IPR033133">
    <property type="entry name" value="PUM-HD"/>
</dbReference>
<evidence type="ECO:0000256" key="3">
    <source>
        <dbReference type="ARBA" id="ARBA00022737"/>
    </source>
</evidence>
<comment type="function">
    <text evidence="5">RNA-binding nucleolar protein required for pre-rRNA processing. Involved in production of 18S rRNA and assembly of small ribosomal subunit.</text>
</comment>
<feature type="region of interest" description="Disordered" evidence="9">
    <location>
        <begin position="182"/>
        <end position="220"/>
    </location>
</feature>
<dbReference type="EMBL" id="LAYC01000001">
    <property type="protein sequence ID" value="KYK60150.1"/>
    <property type="molecule type" value="Genomic_DNA"/>
</dbReference>
<feature type="repeat" description="Pumilio" evidence="8">
    <location>
        <begin position="527"/>
        <end position="562"/>
    </location>
</feature>
<accession>A0A151GSV3</accession>
<dbReference type="InterPro" id="IPR016024">
    <property type="entry name" value="ARM-type_fold"/>
</dbReference>
<feature type="repeat" description="Pumilio" evidence="8">
    <location>
        <begin position="635"/>
        <end position="670"/>
    </location>
</feature>
<feature type="repeat" description="Pumilio" evidence="8">
    <location>
        <begin position="455"/>
        <end position="490"/>
    </location>
</feature>
<feature type="repeat" description="Pumilio" evidence="8">
    <location>
        <begin position="563"/>
        <end position="598"/>
    </location>
</feature>
<organism evidence="11 12">
    <name type="scientific">Drechmeria coniospora</name>
    <name type="common">Nematophagous fungus</name>
    <name type="synonym">Meria coniospora</name>
    <dbReference type="NCBI Taxonomy" id="98403"/>
    <lineage>
        <taxon>Eukaryota</taxon>
        <taxon>Fungi</taxon>
        <taxon>Dikarya</taxon>
        <taxon>Ascomycota</taxon>
        <taxon>Pezizomycotina</taxon>
        <taxon>Sordariomycetes</taxon>
        <taxon>Hypocreomycetidae</taxon>
        <taxon>Hypocreales</taxon>
        <taxon>Ophiocordycipitaceae</taxon>
        <taxon>Drechmeria</taxon>
    </lineage>
</organism>
<comment type="caution">
    <text evidence="11">The sequence shown here is derived from an EMBL/GenBank/DDBJ whole genome shotgun (WGS) entry which is preliminary data.</text>
</comment>
<evidence type="ECO:0000256" key="2">
    <source>
        <dbReference type="ARBA" id="ARBA00022490"/>
    </source>
</evidence>
<evidence type="ECO:0000256" key="7">
    <source>
        <dbReference type="ARBA" id="ARBA00081811"/>
    </source>
</evidence>
<dbReference type="GO" id="GO:0005737">
    <property type="term" value="C:cytoplasm"/>
    <property type="evidence" value="ECO:0007669"/>
    <property type="project" value="UniProtKB-SubCell"/>
</dbReference>
<feature type="repeat" description="Pumilio" evidence="8">
    <location>
        <begin position="599"/>
        <end position="634"/>
    </location>
</feature>
<evidence type="ECO:0000256" key="8">
    <source>
        <dbReference type="PROSITE-ProRule" id="PRU00317"/>
    </source>
</evidence>
<evidence type="ECO:0000256" key="6">
    <source>
        <dbReference type="ARBA" id="ARBA00060736"/>
    </source>
</evidence>
<dbReference type="Gene3D" id="1.25.10.10">
    <property type="entry name" value="Leucine-rich Repeat Variant"/>
    <property type="match status" value="1"/>
</dbReference>
<dbReference type="PANTHER" id="PTHR12537">
    <property type="entry name" value="RNA BINDING PROTEIN PUMILIO-RELATED"/>
    <property type="match status" value="1"/>
</dbReference>
<gene>
    <name evidence="11" type="ORF">DCS_01285</name>
</gene>
<evidence type="ECO:0000259" key="10">
    <source>
        <dbReference type="PROSITE" id="PS50303"/>
    </source>
</evidence>
<dbReference type="InParanoid" id="A0A151GSV3"/>
<dbReference type="FunFam" id="1.25.10.10:FF:000004">
    <property type="entry name" value="Pumilio homolog 1 isoform 2"/>
    <property type="match status" value="1"/>
</dbReference>
<feature type="region of interest" description="Disordered" evidence="9">
    <location>
        <begin position="1"/>
        <end position="26"/>
    </location>
</feature>
<feature type="compositionally biased region" description="Low complexity" evidence="9">
    <location>
        <begin position="802"/>
        <end position="813"/>
    </location>
</feature>
<keyword evidence="3" id="KW-0677">Repeat</keyword>
<feature type="domain" description="PUM-HD" evidence="10">
    <location>
        <begin position="433"/>
        <end position="777"/>
    </location>
</feature>